<evidence type="ECO:0000313" key="5">
    <source>
        <dbReference type="EMBL" id="PTM97616.1"/>
    </source>
</evidence>
<reference evidence="5 6" key="1">
    <citation type="submission" date="2018-04" db="EMBL/GenBank/DDBJ databases">
        <title>Genomic Encyclopedia of Type Strains, Phase IV (KMG-IV): sequencing the most valuable type-strain genomes for metagenomic binning, comparative biology and taxonomic classification.</title>
        <authorList>
            <person name="Goeker M."/>
        </authorList>
    </citation>
    <scope>NUCLEOTIDE SEQUENCE [LARGE SCALE GENOMIC DNA]</scope>
    <source>
        <strain evidence="5 6">DSM 7138</strain>
    </source>
</reference>
<gene>
    <name evidence="5" type="ORF">C7449_102493</name>
</gene>
<dbReference type="InterPro" id="IPR011991">
    <property type="entry name" value="ArsR-like_HTH"/>
</dbReference>
<organism evidence="5 6">
    <name type="scientific">Mycoplana dimorpha</name>
    <dbReference type="NCBI Taxonomy" id="28320"/>
    <lineage>
        <taxon>Bacteria</taxon>
        <taxon>Pseudomonadati</taxon>
        <taxon>Pseudomonadota</taxon>
        <taxon>Alphaproteobacteria</taxon>
        <taxon>Hyphomicrobiales</taxon>
        <taxon>Rhizobiaceae</taxon>
        <taxon>Mycoplana</taxon>
    </lineage>
</organism>
<dbReference type="Proteomes" id="UP000241247">
    <property type="component" value="Unassembled WGS sequence"/>
</dbReference>
<evidence type="ECO:0000259" key="4">
    <source>
        <dbReference type="PROSITE" id="PS51118"/>
    </source>
</evidence>
<proteinExistence type="predicted"/>
<evidence type="ECO:0000256" key="1">
    <source>
        <dbReference type="ARBA" id="ARBA00023015"/>
    </source>
</evidence>
<dbReference type="CDD" id="cd00090">
    <property type="entry name" value="HTH_ARSR"/>
    <property type="match status" value="1"/>
</dbReference>
<dbReference type="InterPro" id="IPR036388">
    <property type="entry name" value="WH-like_DNA-bd_sf"/>
</dbReference>
<sequence length="250" mass="28155">MAAVSVFLYDPPTTCCRVMGMVDHASYGQFCPVSMAAEILCTRWTVLVLRELLCGTTRFNDLRRGVPRMSPALLSKRLKELERAGVVVTVPGEKGGMEYRLSPAGEDLQPIIMGMGFWGQRWVDSQISLKNLDPSLLMWDMRRNLNPQPLPRRRCTIQFLYPELPPSRQNWWLVVDGGSVDLCGFDPGFEIDLFVTSSLRSMTAIWMGISRVRRELEAGHLEFEGDPQIAAAMQQWLGLSRFAAEPGRSS</sequence>
<dbReference type="GO" id="GO:0003677">
    <property type="term" value="F:DNA binding"/>
    <property type="evidence" value="ECO:0007669"/>
    <property type="project" value="UniProtKB-KW"/>
</dbReference>
<dbReference type="GO" id="GO:0006355">
    <property type="term" value="P:regulation of DNA-templated transcription"/>
    <property type="evidence" value="ECO:0007669"/>
    <property type="project" value="UniProtKB-ARBA"/>
</dbReference>
<protein>
    <submittedName>
        <fullName evidence="5">HxlR family transcriptional regulator</fullName>
    </submittedName>
</protein>
<dbReference type="EMBL" id="PZZZ01000002">
    <property type="protein sequence ID" value="PTM97616.1"/>
    <property type="molecule type" value="Genomic_DNA"/>
</dbReference>
<feature type="domain" description="HTH hxlR-type" evidence="4">
    <location>
        <begin position="31"/>
        <end position="127"/>
    </location>
</feature>
<comment type="caution">
    <text evidence="5">The sequence shown here is derived from an EMBL/GenBank/DDBJ whole genome shotgun (WGS) entry which is preliminary data.</text>
</comment>
<dbReference type="Gene3D" id="1.10.10.10">
    <property type="entry name" value="Winged helix-like DNA-binding domain superfamily/Winged helix DNA-binding domain"/>
    <property type="match status" value="1"/>
</dbReference>
<dbReference type="SUPFAM" id="SSF55718">
    <property type="entry name" value="SCP-like"/>
    <property type="match status" value="1"/>
</dbReference>
<evidence type="ECO:0000256" key="3">
    <source>
        <dbReference type="ARBA" id="ARBA00023163"/>
    </source>
</evidence>
<keyword evidence="2" id="KW-0238">DNA-binding</keyword>
<dbReference type="SUPFAM" id="SSF46785">
    <property type="entry name" value="Winged helix' DNA-binding domain"/>
    <property type="match status" value="1"/>
</dbReference>
<evidence type="ECO:0000256" key="2">
    <source>
        <dbReference type="ARBA" id="ARBA00023125"/>
    </source>
</evidence>
<dbReference type="PROSITE" id="PS51118">
    <property type="entry name" value="HTH_HXLR"/>
    <property type="match status" value="1"/>
</dbReference>
<keyword evidence="3" id="KW-0804">Transcription</keyword>
<dbReference type="InterPro" id="IPR002577">
    <property type="entry name" value="HTH_HxlR"/>
</dbReference>
<dbReference type="InterPro" id="IPR036390">
    <property type="entry name" value="WH_DNA-bd_sf"/>
</dbReference>
<keyword evidence="1" id="KW-0805">Transcription regulation</keyword>
<dbReference type="PANTHER" id="PTHR33204">
    <property type="entry name" value="TRANSCRIPTIONAL REGULATOR, MARR FAMILY"/>
    <property type="match status" value="1"/>
</dbReference>
<dbReference type="InterPro" id="IPR036527">
    <property type="entry name" value="SCP2_sterol-bd_dom_sf"/>
</dbReference>
<dbReference type="Pfam" id="PF01638">
    <property type="entry name" value="HxlR"/>
    <property type="match status" value="1"/>
</dbReference>
<name>A0A2T5BF60_MYCDI</name>
<evidence type="ECO:0000313" key="6">
    <source>
        <dbReference type="Proteomes" id="UP000241247"/>
    </source>
</evidence>
<keyword evidence="6" id="KW-1185">Reference proteome</keyword>
<accession>A0A2T5BF60</accession>
<dbReference type="PANTHER" id="PTHR33204:SF18">
    <property type="entry name" value="TRANSCRIPTIONAL REGULATORY PROTEIN"/>
    <property type="match status" value="1"/>
</dbReference>
<dbReference type="AlphaFoldDB" id="A0A2T5BF60"/>